<reference evidence="2 3" key="1">
    <citation type="submission" date="2017-01" db="EMBL/GenBank/DDBJ databases">
        <title>Whole-Genome Shotgun Sequencing of Two beta-Proteobacterial Species in Search of the Bulgecin Biosynthetic Cluster.</title>
        <authorList>
            <person name="Horsman M.E."/>
            <person name="Marous D.R."/>
            <person name="Li R."/>
            <person name="Oliver R.A."/>
            <person name="Byun B."/>
            <person name="Emrich S.J."/>
            <person name="Boggess B."/>
            <person name="Townsend C.A."/>
            <person name="Mobashery S."/>
        </authorList>
    </citation>
    <scope>NUCLEOTIDE SEQUENCE [LARGE SCALE GENOMIC DNA]</scope>
    <source>
        <strain evidence="2 3">ATCC 31363</strain>
    </source>
</reference>
<evidence type="ECO:0000256" key="1">
    <source>
        <dbReference type="SAM" id="MobiDB-lite"/>
    </source>
</evidence>
<dbReference type="RefSeq" id="WP_096724334.1">
    <property type="nucleotide sequence ID" value="NZ_MTZV01000006.1"/>
</dbReference>
<name>A0A2A4EQS1_9BURK</name>
<feature type="region of interest" description="Disordered" evidence="1">
    <location>
        <begin position="199"/>
        <end position="218"/>
    </location>
</feature>
<protein>
    <submittedName>
        <fullName evidence="2">Uncharacterized protein</fullName>
    </submittedName>
</protein>
<sequence>MANPLAVTSIVQTGVDVAKTGLDVAKDLLGKAKSQKPSPADAASPQSRSREEGTFGGLSNMMVKPGGLGQNLKMRLGALPKLDTSAATLARGDSPGSSAGSKSESVFSRFGSAASSAMTAMSPVVAGAEGLAGTVAGAAGAVSQHTNSTSTLGQGGRLAESVMNNNGTAGIAQLGADSGMSTAWKMAKIENDRQTNDMLINQSKEETKSIADAARPAT</sequence>
<proteinExistence type="predicted"/>
<organism evidence="2 3">
    <name type="scientific">Paraburkholderia acidicola</name>
    <dbReference type="NCBI Taxonomy" id="1912599"/>
    <lineage>
        <taxon>Bacteria</taxon>
        <taxon>Pseudomonadati</taxon>
        <taxon>Pseudomonadota</taxon>
        <taxon>Betaproteobacteria</taxon>
        <taxon>Burkholderiales</taxon>
        <taxon>Burkholderiaceae</taxon>
        <taxon>Paraburkholderia</taxon>
    </lineage>
</organism>
<feature type="region of interest" description="Disordered" evidence="1">
    <location>
        <begin position="29"/>
        <end position="62"/>
    </location>
</feature>
<evidence type="ECO:0000313" key="2">
    <source>
        <dbReference type="EMBL" id="PCE22516.1"/>
    </source>
</evidence>
<comment type="caution">
    <text evidence="2">The sequence shown here is derived from an EMBL/GenBank/DDBJ whole genome shotgun (WGS) entry which is preliminary data.</text>
</comment>
<dbReference type="AlphaFoldDB" id="A0A2A4EQS1"/>
<dbReference type="EMBL" id="MTZV01000006">
    <property type="protein sequence ID" value="PCE22516.1"/>
    <property type="molecule type" value="Genomic_DNA"/>
</dbReference>
<gene>
    <name evidence="2" type="ORF">BWP39_22830</name>
</gene>
<dbReference type="Proteomes" id="UP000218022">
    <property type="component" value="Unassembled WGS sequence"/>
</dbReference>
<accession>A0A2A4EQS1</accession>
<evidence type="ECO:0000313" key="3">
    <source>
        <dbReference type="Proteomes" id="UP000218022"/>
    </source>
</evidence>